<accession>A0ABU5K857</accession>
<dbReference type="CDD" id="cd03794">
    <property type="entry name" value="GT4_WbuB-like"/>
    <property type="match status" value="1"/>
</dbReference>
<keyword evidence="1" id="KW-0328">Glycosyltransferase</keyword>
<dbReference type="EMBL" id="JAXQPW010000001">
    <property type="protein sequence ID" value="MDZ5661154.1"/>
    <property type="molecule type" value="Genomic_DNA"/>
</dbReference>
<keyword evidence="5" id="KW-1185">Reference proteome</keyword>
<name>A0ABU5K857_9ACTN</name>
<dbReference type="InterPro" id="IPR050194">
    <property type="entry name" value="Glycosyltransferase_grp1"/>
</dbReference>
<reference evidence="4 5" key="1">
    <citation type="submission" date="2023-11" db="EMBL/GenBank/DDBJ databases">
        <title>Novel species in genus Nocardioides.</title>
        <authorList>
            <person name="Zhou H."/>
        </authorList>
    </citation>
    <scope>NUCLEOTIDE SEQUENCE [LARGE SCALE GENOMIC DNA]</scope>
    <source>
        <strain evidence="4 5">S-58</strain>
    </source>
</reference>
<comment type="caution">
    <text evidence="4">The sequence shown here is derived from an EMBL/GenBank/DDBJ whole genome shotgun (WGS) entry which is preliminary data.</text>
</comment>
<dbReference type="Pfam" id="PF13579">
    <property type="entry name" value="Glyco_trans_4_4"/>
    <property type="match status" value="1"/>
</dbReference>
<dbReference type="RefSeq" id="WP_172267743.1">
    <property type="nucleotide sequence ID" value="NZ_JAXQPW010000001.1"/>
</dbReference>
<dbReference type="Pfam" id="PF13692">
    <property type="entry name" value="Glyco_trans_1_4"/>
    <property type="match status" value="1"/>
</dbReference>
<evidence type="ECO:0000313" key="4">
    <source>
        <dbReference type="EMBL" id="MDZ5661154.1"/>
    </source>
</evidence>
<organism evidence="4 5">
    <name type="scientific">Nocardioides renjunii</name>
    <dbReference type="NCBI Taxonomy" id="3095075"/>
    <lineage>
        <taxon>Bacteria</taxon>
        <taxon>Bacillati</taxon>
        <taxon>Actinomycetota</taxon>
        <taxon>Actinomycetes</taxon>
        <taxon>Propionibacteriales</taxon>
        <taxon>Nocardioidaceae</taxon>
        <taxon>Nocardioides</taxon>
    </lineage>
</organism>
<sequence length="388" mass="41321">MLASGLRSRGHDVSVLTGFPNYPTGAIYPGYTQAWRGHERLPDGVVVHRVPLFPSHDGRAVPRGLNYLSFAASAATAARSALESREALWVFNSPGTVPLVAARERRRRGLPYLLHIMDVWPDSVLDSGMVGGRVGRMVGSALDRVVGRGYAEASRIAVTSRGQADLLVSRGVPPAKVEYCPVWVDEDVFRPRPHDRSVLPEGLRDSGRIVMYAGAIGHVQQLDVAVRAAVAVAGTGLQLVLVGSGIAEQGLRDLVDELGGTNVHFLGRWAPEEMGRLGAAADAHLVSLADTPLLRITMPSKLPAVLAMERPVVMFGSGDAADVVRDSGGGLCATDLDGLIDSFDTLAGATDTQLAEWGSAGRRRYEEEFSLARGLTAVEHMLADIVGP</sequence>
<evidence type="ECO:0000259" key="3">
    <source>
        <dbReference type="Pfam" id="PF13579"/>
    </source>
</evidence>
<evidence type="ECO:0000313" key="5">
    <source>
        <dbReference type="Proteomes" id="UP001291999"/>
    </source>
</evidence>
<dbReference type="InterPro" id="IPR028098">
    <property type="entry name" value="Glyco_trans_4-like_N"/>
</dbReference>
<dbReference type="SUPFAM" id="SSF53756">
    <property type="entry name" value="UDP-Glycosyltransferase/glycogen phosphorylase"/>
    <property type="match status" value="1"/>
</dbReference>
<dbReference type="PANTHER" id="PTHR45947:SF3">
    <property type="entry name" value="SULFOQUINOVOSYL TRANSFERASE SQD2"/>
    <property type="match status" value="1"/>
</dbReference>
<gene>
    <name evidence="4" type="ORF">SFC79_05200</name>
</gene>
<dbReference type="Gene3D" id="3.40.50.2000">
    <property type="entry name" value="Glycogen Phosphorylase B"/>
    <property type="match status" value="2"/>
</dbReference>
<dbReference type="Proteomes" id="UP001291999">
    <property type="component" value="Unassembled WGS sequence"/>
</dbReference>
<feature type="domain" description="Glycosyltransferase subfamily 4-like N-terminal" evidence="3">
    <location>
        <begin position="2"/>
        <end position="183"/>
    </location>
</feature>
<keyword evidence="2" id="KW-0808">Transferase</keyword>
<evidence type="ECO:0000256" key="1">
    <source>
        <dbReference type="ARBA" id="ARBA00022676"/>
    </source>
</evidence>
<proteinExistence type="predicted"/>
<evidence type="ECO:0000256" key="2">
    <source>
        <dbReference type="ARBA" id="ARBA00022679"/>
    </source>
</evidence>
<protein>
    <submittedName>
        <fullName evidence="4">Glycosyltransferase family 4 protein</fullName>
    </submittedName>
</protein>
<dbReference type="PANTHER" id="PTHR45947">
    <property type="entry name" value="SULFOQUINOVOSYL TRANSFERASE SQD2"/>
    <property type="match status" value="1"/>
</dbReference>